<evidence type="ECO:0000256" key="1">
    <source>
        <dbReference type="ARBA" id="ARBA00023157"/>
    </source>
</evidence>
<dbReference type="GO" id="GO:0007160">
    <property type="term" value="P:cell-matrix adhesion"/>
    <property type="evidence" value="ECO:0007669"/>
    <property type="project" value="InterPro"/>
</dbReference>
<evidence type="ECO:0000256" key="2">
    <source>
        <dbReference type="SAM" id="MobiDB-lite"/>
    </source>
</evidence>
<dbReference type="PANTHER" id="PTHR13802:SF52">
    <property type="entry name" value="MUCIN-4"/>
    <property type="match status" value="1"/>
</dbReference>
<evidence type="ECO:0000259" key="3">
    <source>
        <dbReference type="PROSITE" id="PS51220"/>
    </source>
</evidence>
<dbReference type="GO" id="GO:0005176">
    <property type="term" value="F:ErbB-2 class receptor binding"/>
    <property type="evidence" value="ECO:0007669"/>
    <property type="project" value="TreeGrafter"/>
</dbReference>
<feature type="region of interest" description="Disordered" evidence="2">
    <location>
        <begin position="99"/>
        <end position="124"/>
    </location>
</feature>
<accession>A0A2P4SIS1</accession>
<sequence length="124" mass="14284">FLTLNSEKPPFVRDVEAKIRRYLRSSYSAAWTLKITWVKAPAYGARGDSRRTNTYQAVLTTDGFRSYVLILYQDGGMQWDYTQLPATNVLIGYTSGDGYYRNDDLTQSPPAAKYRPDRYRGYNT</sequence>
<dbReference type="Pfam" id="PF06119">
    <property type="entry name" value="NIDO"/>
    <property type="match status" value="1"/>
</dbReference>
<evidence type="ECO:0000313" key="5">
    <source>
        <dbReference type="Proteomes" id="UP000237246"/>
    </source>
</evidence>
<comment type="caution">
    <text evidence="4">The sequence shown here is derived from an EMBL/GenBank/DDBJ whole genome shotgun (WGS) entry which is preliminary data.</text>
</comment>
<dbReference type="InterPro" id="IPR051495">
    <property type="entry name" value="Epithelial_Barrier/Signaling"/>
</dbReference>
<protein>
    <recommendedName>
        <fullName evidence="3">NIDO domain-containing protein</fullName>
    </recommendedName>
</protein>
<feature type="non-terminal residue" evidence="4">
    <location>
        <position position="124"/>
    </location>
</feature>
<feature type="domain" description="NIDO" evidence="3">
    <location>
        <begin position="1"/>
        <end position="124"/>
    </location>
</feature>
<keyword evidence="1" id="KW-1015">Disulfide bond</keyword>
<dbReference type="PROSITE" id="PS51220">
    <property type="entry name" value="NIDO"/>
    <property type="match status" value="1"/>
</dbReference>
<proteinExistence type="predicted"/>
<dbReference type="OrthoDB" id="4405280at2759"/>
<dbReference type="SMART" id="SM00539">
    <property type="entry name" value="NIDO"/>
    <property type="match status" value="1"/>
</dbReference>
<gene>
    <name evidence="4" type="ORF">CIB84_012242</name>
</gene>
<feature type="non-terminal residue" evidence="4">
    <location>
        <position position="1"/>
    </location>
</feature>
<evidence type="ECO:0000313" key="4">
    <source>
        <dbReference type="EMBL" id="POI24010.1"/>
    </source>
</evidence>
<reference evidence="4 5" key="1">
    <citation type="submission" date="2018-01" db="EMBL/GenBank/DDBJ databases">
        <title>Comparison of the Chinese Bamboo Partridge and Red Junglefowl genome sequences highlights the importance of demography in genome evolution.</title>
        <authorList>
            <person name="Tiley G.P."/>
            <person name="Kimball R.T."/>
            <person name="Braun E.L."/>
            <person name="Burleigh J.G."/>
        </authorList>
    </citation>
    <scope>NUCLEOTIDE SEQUENCE [LARGE SCALE GENOMIC DNA]</scope>
    <source>
        <strain evidence="4">RTK389</strain>
        <tissue evidence="4">Blood</tissue>
    </source>
</reference>
<dbReference type="AlphaFoldDB" id="A0A2P4SIS1"/>
<feature type="compositionally biased region" description="Basic and acidic residues" evidence="2">
    <location>
        <begin position="114"/>
        <end position="124"/>
    </location>
</feature>
<dbReference type="EMBL" id="PPHD01044500">
    <property type="protein sequence ID" value="POI24010.1"/>
    <property type="molecule type" value="Genomic_DNA"/>
</dbReference>
<dbReference type="PANTHER" id="PTHR13802">
    <property type="entry name" value="MUCIN 4-RELATED"/>
    <property type="match status" value="1"/>
</dbReference>
<name>A0A2P4SIS1_BAMTH</name>
<keyword evidence="5" id="KW-1185">Reference proteome</keyword>
<dbReference type="InterPro" id="IPR003886">
    <property type="entry name" value="NIDO_dom"/>
</dbReference>
<dbReference type="Proteomes" id="UP000237246">
    <property type="component" value="Unassembled WGS sequence"/>
</dbReference>
<organism evidence="4 5">
    <name type="scientific">Bambusicola thoracicus</name>
    <name type="common">Chinese bamboo-partridge</name>
    <name type="synonym">Perdix thoracica</name>
    <dbReference type="NCBI Taxonomy" id="9083"/>
    <lineage>
        <taxon>Eukaryota</taxon>
        <taxon>Metazoa</taxon>
        <taxon>Chordata</taxon>
        <taxon>Craniata</taxon>
        <taxon>Vertebrata</taxon>
        <taxon>Euteleostomi</taxon>
        <taxon>Archelosauria</taxon>
        <taxon>Archosauria</taxon>
        <taxon>Dinosauria</taxon>
        <taxon>Saurischia</taxon>
        <taxon>Theropoda</taxon>
        <taxon>Coelurosauria</taxon>
        <taxon>Aves</taxon>
        <taxon>Neognathae</taxon>
        <taxon>Galloanserae</taxon>
        <taxon>Galliformes</taxon>
        <taxon>Phasianidae</taxon>
        <taxon>Perdicinae</taxon>
        <taxon>Bambusicola</taxon>
    </lineage>
</organism>